<dbReference type="SMART" id="SM00849">
    <property type="entry name" value="Lactamase_B"/>
    <property type="match status" value="1"/>
</dbReference>
<comment type="caution">
    <text evidence="2">The sequence shown here is derived from an EMBL/GenBank/DDBJ whole genome shotgun (WGS) entry which is preliminary data.</text>
</comment>
<dbReference type="EMBL" id="QIBX01000008">
    <property type="protein sequence ID" value="RNL40232.1"/>
    <property type="molecule type" value="Genomic_DNA"/>
</dbReference>
<evidence type="ECO:0000259" key="1">
    <source>
        <dbReference type="SMART" id="SM00849"/>
    </source>
</evidence>
<dbReference type="Pfam" id="PF00753">
    <property type="entry name" value="Lactamase_B"/>
    <property type="match status" value="1"/>
</dbReference>
<dbReference type="AlphaFoldDB" id="A0A3N0AZD3"/>
<dbReference type="InterPro" id="IPR001279">
    <property type="entry name" value="Metallo-B-lactamas"/>
</dbReference>
<dbReference type="InterPro" id="IPR050662">
    <property type="entry name" value="Sec-metab_biosynth-thioest"/>
</dbReference>
<sequence length="349" mass="38999">MEEWAAMGDLHEGIPIGNGGLCQQIHDAPDVYLIRVPYPNITTDSTNCYAFCDEGECLVVDTGAPSEEGLAVFSEALKLIGATPERTSFFLTHLHKDHTGLVKRVVPSERPLYIGKRDFQLNEERAAPGFKKRIFDRFVAEGIPEEEASVYASFEDHEGKEHFEGKSVRLVEPGNAIRVGGYTLRVVDTAGHTSGHLSLYEPKCGLFFGGDHILFVVSPVLELHPSASGVMDSYLRTLRAVADMDISLLCHSHGPLLPEWRERTLHLIRHHEKRLAEVKGYVGEHPGITGEQVVKSIKFSVDTSDWMAVNPALRWCIVSESFVILDCLVERGEIVRRIDERGLFRYYSA</sequence>
<accession>A0A3N0AZD3</accession>
<keyword evidence="3" id="KW-1185">Reference proteome</keyword>
<dbReference type="Proteomes" id="UP000269591">
    <property type="component" value="Unassembled WGS sequence"/>
</dbReference>
<protein>
    <recommendedName>
        <fullName evidence="1">Metallo-beta-lactamase domain-containing protein</fullName>
    </recommendedName>
</protein>
<reference evidence="3" key="1">
    <citation type="submission" date="2018-05" db="EMBL/GenBank/DDBJ databases">
        <title>Genome Sequencing of selected type strains of the family Eggerthellaceae.</title>
        <authorList>
            <person name="Danylec N."/>
            <person name="Stoll D.A."/>
            <person name="Doetsch A."/>
            <person name="Huch M."/>
        </authorList>
    </citation>
    <scope>NUCLEOTIDE SEQUENCE [LARGE SCALE GENOMIC DNA]</scope>
    <source>
        <strain evidence="3">DSM 24851</strain>
    </source>
</reference>
<dbReference type="SUPFAM" id="SSF56281">
    <property type="entry name" value="Metallo-hydrolase/oxidoreductase"/>
    <property type="match status" value="1"/>
</dbReference>
<evidence type="ECO:0000313" key="3">
    <source>
        <dbReference type="Proteomes" id="UP000269591"/>
    </source>
</evidence>
<dbReference type="PANTHER" id="PTHR23131">
    <property type="entry name" value="ENDORIBONUCLEASE LACTB2"/>
    <property type="match status" value="1"/>
</dbReference>
<evidence type="ECO:0000313" key="2">
    <source>
        <dbReference type="EMBL" id="RNL40232.1"/>
    </source>
</evidence>
<dbReference type="PANTHER" id="PTHR23131:SF4">
    <property type="entry name" value="METALLO-BETA-LACTAMASE SUPERFAMILY POTEIN"/>
    <property type="match status" value="1"/>
</dbReference>
<gene>
    <name evidence="2" type="ORF">DMP06_05695</name>
</gene>
<dbReference type="Gene3D" id="3.60.15.10">
    <property type="entry name" value="Ribonuclease Z/Hydroxyacylglutathione hydrolase-like"/>
    <property type="match status" value="1"/>
</dbReference>
<organism evidence="2 3">
    <name type="scientific">Slackia equolifaciens</name>
    <dbReference type="NCBI Taxonomy" id="498718"/>
    <lineage>
        <taxon>Bacteria</taxon>
        <taxon>Bacillati</taxon>
        <taxon>Actinomycetota</taxon>
        <taxon>Coriobacteriia</taxon>
        <taxon>Eggerthellales</taxon>
        <taxon>Eggerthellaceae</taxon>
        <taxon>Slackia</taxon>
    </lineage>
</organism>
<name>A0A3N0AZD3_9ACTN</name>
<dbReference type="InterPro" id="IPR036866">
    <property type="entry name" value="RibonucZ/Hydroxyglut_hydro"/>
</dbReference>
<proteinExistence type="predicted"/>
<feature type="domain" description="Metallo-beta-lactamase" evidence="1">
    <location>
        <begin position="45"/>
        <end position="253"/>
    </location>
</feature>